<dbReference type="AlphaFoldDB" id="A0A069QGV6"/>
<dbReference type="PROSITE" id="PS51257">
    <property type="entry name" value="PROKAR_LIPOPROTEIN"/>
    <property type="match status" value="1"/>
</dbReference>
<keyword evidence="1" id="KW-1133">Transmembrane helix</keyword>
<name>A0A069QGV6_HOYLO</name>
<keyword evidence="1" id="KW-0812">Transmembrane</keyword>
<evidence type="ECO:0000256" key="1">
    <source>
        <dbReference type="SAM" id="Phobius"/>
    </source>
</evidence>
<sequence>MAEWGKVGFAFICILFSHIYIGVACRFRHFILSLQIECVTDNEGTFSERICFYDTIIQ</sequence>
<dbReference type="HOGENOM" id="CLU_2975502_0_0_10"/>
<feature type="transmembrane region" description="Helical" evidence="1">
    <location>
        <begin position="6"/>
        <end position="25"/>
    </location>
</feature>
<evidence type="ECO:0000313" key="2">
    <source>
        <dbReference type="EMBL" id="KDR52020.1"/>
    </source>
</evidence>
<keyword evidence="1" id="KW-0472">Membrane</keyword>
<dbReference type="PATRIC" id="fig|1122985.7.peg.1986"/>
<protein>
    <submittedName>
        <fullName evidence="2">Uncharacterized protein</fullName>
    </submittedName>
</protein>
<organism evidence="2 3">
    <name type="scientific">Hoylesella loescheii DSM 19665 = JCM 12249 = ATCC 15930</name>
    <dbReference type="NCBI Taxonomy" id="1122985"/>
    <lineage>
        <taxon>Bacteria</taxon>
        <taxon>Pseudomonadati</taxon>
        <taxon>Bacteroidota</taxon>
        <taxon>Bacteroidia</taxon>
        <taxon>Bacteroidales</taxon>
        <taxon>Prevotellaceae</taxon>
        <taxon>Hoylesella</taxon>
    </lineage>
</organism>
<comment type="caution">
    <text evidence="2">The sequence shown here is derived from an EMBL/GenBank/DDBJ whole genome shotgun (WGS) entry which is preliminary data.</text>
</comment>
<accession>A0A069QGV6</accession>
<evidence type="ECO:0000313" key="3">
    <source>
        <dbReference type="Proteomes" id="UP000027442"/>
    </source>
</evidence>
<proteinExistence type="predicted"/>
<keyword evidence="3" id="KW-1185">Reference proteome</keyword>
<dbReference type="Proteomes" id="UP000027442">
    <property type="component" value="Unassembled WGS sequence"/>
</dbReference>
<gene>
    <name evidence="2" type="ORF">HMPREF1991_01913</name>
</gene>
<dbReference type="EMBL" id="JNGW01000081">
    <property type="protein sequence ID" value="KDR52020.1"/>
    <property type="molecule type" value="Genomic_DNA"/>
</dbReference>
<reference evidence="2 3" key="1">
    <citation type="submission" date="2013-08" db="EMBL/GenBank/DDBJ databases">
        <authorList>
            <person name="Weinstock G."/>
            <person name="Sodergren E."/>
            <person name="Wylie T."/>
            <person name="Fulton L."/>
            <person name="Fulton R."/>
            <person name="Fronick C."/>
            <person name="O'Laughlin M."/>
            <person name="Godfrey J."/>
            <person name="Miner T."/>
            <person name="Herter B."/>
            <person name="Appelbaum E."/>
            <person name="Cordes M."/>
            <person name="Lek S."/>
            <person name="Wollam A."/>
            <person name="Pepin K.H."/>
            <person name="Palsikar V.B."/>
            <person name="Mitreva M."/>
            <person name="Wilson R.K."/>
        </authorList>
    </citation>
    <scope>NUCLEOTIDE SEQUENCE [LARGE SCALE GENOMIC DNA]</scope>
    <source>
        <strain evidence="2 3">ATCC 15930</strain>
    </source>
</reference>